<name>A0A918FEN4_9ACTN</name>
<organism evidence="1 2">
    <name type="scientific">Streptomyces aurantiogriseus</name>
    <dbReference type="NCBI Taxonomy" id="66870"/>
    <lineage>
        <taxon>Bacteria</taxon>
        <taxon>Bacillati</taxon>
        <taxon>Actinomycetota</taxon>
        <taxon>Actinomycetes</taxon>
        <taxon>Kitasatosporales</taxon>
        <taxon>Streptomycetaceae</taxon>
        <taxon>Streptomyces</taxon>
    </lineage>
</organism>
<accession>A0A918FEN4</accession>
<dbReference type="EMBL" id="BMSX01000013">
    <property type="protein sequence ID" value="GGR30583.1"/>
    <property type="molecule type" value="Genomic_DNA"/>
</dbReference>
<sequence length="123" mass="13218">MDLNLQGQTVTRVCFDGAFTVLASGGSELRIETEAVLQVPGRRQVSFDPEFPDVVTVHLVALLRDVINVAEVGAVGDLVIEFGSGVKLAVRPHEDYEAWGLVRGDGGRVICMPGGEIALWGRE</sequence>
<comment type="caution">
    <text evidence="1">The sequence shown here is derived from an EMBL/GenBank/DDBJ whole genome shotgun (WGS) entry which is preliminary data.</text>
</comment>
<dbReference type="Pfam" id="PF19686">
    <property type="entry name" value="DUF6188"/>
    <property type="match status" value="1"/>
</dbReference>
<dbReference type="Proteomes" id="UP000658320">
    <property type="component" value="Unassembled WGS sequence"/>
</dbReference>
<evidence type="ECO:0000313" key="1">
    <source>
        <dbReference type="EMBL" id="GGR30583.1"/>
    </source>
</evidence>
<reference evidence="1" key="2">
    <citation type="submission" date="2020-09" db="EMBL/GenBank/DDBJ databases">
        <authorList>
            <person name="Sun Q."/>
            <person name="Ohkuma M."/>
        </authorList>
    </citation>
    <scope>NUCLEOTIDE SEQUENCE</scope>
    <source>
        <strain evidence="1">JCM 4346</strain>
    </source>
</reference>
<gene>
    <name evidence="1" type="ORF">GCM10010251_53260</name>
</gene>
<proteinExistence type="predicted"/>
<dbReference type="RefSeq" id="WP_189940261.1">
    <property type="nucleotide sequence ID" value="NZ_BMSX01000013.1"/>
</dbReference>
<dbReference type="AlphaFoldDB" id="A0A918FEN4"/>
<reference evidence="1" key="1">
    <citation type="journal article" date="2014" name="Int. J. Syst. Evol. Microbiol.">
        <title>Complete genome sequence of Corynebacterium casei LMG S-19264T (=DSM 44701T), isolated from a smear-ripened cheese.</title>
        <authorList>
            <consortium name="US DOE Joint Genome Institute (JGI-PGF)"/>
            <person name="Walter F."/>
            <person name="Albersmeier A."/>
            <person name="Kalinowski J."/>
            <person name="Ruckert C."/>
        </authorList>
    </citation>
    <scope>NUCLEOTIDE SEQUENCE</scope>
    <source>
        <strain evidence="1">JCM 4346</strain>
    </source>
</reference>
<keyword evidence="2" id="KW-1185">Reference proteome</keyword>
<evidence type="ECO:0000313" key="2">
    <source>
        <dbReference type="Proteomes" id="UP000658320"/>
    </source>
</evidence>
<dbReference type="InterPro" id="IPR046179">
    <property type="entry name" value="DUF6188"/>
</dbReference>
<protein>
    <submittedName>
        <fullName evidence="1">Uncharacterized protein</fullName>
    </submittedName>
</protein>